<evidence type="ECO:0000259" key="1">
    <source>
        <dbReference type="Pfam" id="PF01551"/>
    </source>
</evidence>
<comment type="caution">
    <text evidence="2">The sequence shown here is derived from an EMBL/GenBank/DDBJ whole genome shotgun (WGS) entry which is preliminary data.</text>
</comment>
<accession>A0ABY2J1F3</accession>
<proteinExistence type="predicted"/>
<dbReference type="InterPro" id="IPR011055">
    <property type="entry name" value="Dup_hybrid_motif"/>
</dbReference>
<dbReference type="PANTHER" id="PTHR21666">
    <property type="entry name" value="PEPTIDASE-RELATED"/>
    <property type="match status" value="1"/>
</dbReference>
<reference evidence="2 3" key="1">
    <citation type="submission" date="2019-03" db="EMBL/GenBank/DDBJ databases">
        <title>Genomics of glacier-inhabiting Cryobacterium strains.</title>
        <authorList>
            <person name="Liu Q."/>
            <person name="Xin Y.-H."/>
        </authorList>
    </citation>
    <scope>NUCLEOTIDE SEQUENCE [LARGE SCALE GENOMIC DNA]</scope>
    <source>
        <strain evidence="2 3">TMT4-23</strain>
    </source>
</reference>
<evidence type="ECO:0000313" key="2">
    <source>
        <dbReference type="EMBL" id="TFC98675.1"/>
    </source>
</evidence>
<dbReference type="Proteomes" id="UP000298355">
    <property type="component" value="Unassembled WGS sequence"/>
</dbReference>
<protein>
    <submittedName>
        <fullName evidence="2">M23 family metallopeptidase</fullName>
    </submittedName>
</protein>
<dbReference type="PANTHER" id="PTHR21666:SF270">
    <property type="entry name" value="MUREIN HYDROLASE ACTIVATOR ENVC"/>
    <property type="match status" value="1"/>
</dbReference>
<keyword evidence="3" id="KW-1185">Reference proteome</keyword>
<dbReference type="Gene3D" id="2.70.70.10">
    <property type="entry name" value="Glucose Permease (Domain IIA)"/>
    <property type="match status" value="1"/>
</dbReference>
<dbReference type="InterPro" id="IPR016047">
    <property type="entry name" value="M23ase_b-sheet_dom"/>
</dbReference>
<sequence length="222" mass="23721">MVGGSCPLNTASLVLRLPFQGRWRAGNSPANRIPSHGTHLYGTTFAIDFLAVDELGHSAKRGWRSVLATESPEVFVGFGAPILAPASGIVVATIDGERDHEARRSQVALIPYALSQARRIREGVRSIAGNHVVIALEPTGPFVLIAHLQRGSLRVEIGSVVKVGEPIGSCGNSGNSTQPHVHVQVTDSTIWPTARGRPIVFERLQVDGGNWLPRNGETFTAS</sequence>
<dbReference type="CDD" id="cd12797">
    <property type="entry name" value="M23_peptidase"/>
    <property type="match status" value="1"/>
</dbReference>
<dbReference type="Pfam" id="PF01551">
    <property type="entry name" value="Peptidase_M23"/>
    <property type="match status" value="1"/>
</dbReference>
<gene>
    <name evidence="2" type="ORF">E3O65_07295</name>
</gene>
<dbReference type="InterPro" id="IPR050570">
    <property type="entry name" value="Cell_wall_metabolism_enzyme"/>
</dbReference>
<organism evidence="2 3">
    <name type="scientific">Cryobacterium breve</name>
    <dbReference type="NCBI Taxonomy" id="1259258"/>
    <lineage>
        <taxon>Bacteria</taxon>
        <taxon>Bacillati</taxon>
        <taxon>Actinomycetota</taxon>
        <taxon>Actinomycetes</taxon>
        <taxon>Micrococcales</taxon>
        <taxon>Microbacteriaceae</taxon>
        <taxon>Cryobacterium</taxon>
    </lineage>
</organism>
<evidence type="ECO:0000313" key="3">
    <source>
        <dbReference type="Proteomes" id="UP000298355"/>
    </source>
</evidence>
<dbReference type="EMBL" id="SOGJ01000019">
    <property type="protein sequence ID" value="TFC98675.1"/>
    <property type="molecule type" value="Genomic_DNA"/>
</dbReference>
<name>A0ABY2J1F3_9MICO</name>
<dbReference type="SUPFAM" id="SSF51261">
    <property type="entry name" value="Duplicated hybrid motif"/>
    <property type="match status" value="1"/>
</dbReference>
<feature type="domain" description="M23ase beta-sheet core" evidence="1">
    <location>
        <begin position="127"/>
        <end position="186"/>
    </location>
</feature>